<sequence>MLSIETSSSTSDFAARRLEHLRSRHLTEAQVSTSRGESTVAERAYSHRQSALERAIAASNELMLLRSMKAREATSMARIAVSVGSPFGFCLHTEGFGNSLAVGEVSNSEKAWKEDPNCPKYFPAIAIKMLSIETSSSTSDFAARRLEHLRSRHLTEAQVSTSRGESTVAERAYSHRQSALERAIAASNELMLLRSMKAREATSMARIAVSVGSPFGFCLHTEGFGNSLAVGEVSNSEKAWKEDPSSRTIHKRRTNKHCY</sequence>
<dbReference type="EMBL" id="JAGFBR010000016">
    <property type="protein sequence ID" value="KAH0453652.1"/>
    <property type="molecule type" value="Genomic_DNA"/>
</dbReference>
<protein>
    <submittedName>
        <fullName evidence="1">Uncharacterized protein</fullName>
    </submittedName>
</protein>
<evidence type="ECO:0000313" key="1">
    <source>
        <dbReference type="EMBL" id="KAH0453652.1"/>
    </source>
</evidence>
<organism evidence="1 2">
    <name type="scientific">Dendrobium chrysotoxum</name>
    <name type="common">Orchid</name>
    <dbReference type="NCBI Taxonomy" id="161865"/>
    <lineage>
        <taxon>Eukaryota</taxon>
        <taxon>Viridiplantae</taxon>
        <taxon>Streptophyta</taxon>
        <taxon>Embryophyta</taxon>
        <taxon>Tracheophyta</taxon>
        <taxon>Spermatophyta</taxon>
        <taxon>Magnoliopsida</taxon>
        <taxon>Liliopsida</taxon>
        <taxon>Asparagales</taxon>
        <taxon>Orchidaceae</taxon>
        <taxon>Epidendroideae</taxon>
        <taxon>Malaxideae</taxon>
        <taxon>Dendrobiinae</taxon>
        <taxon>Dendrobium</taxon>
    </lineage>
</organism>
<evidence type="ECO:0000313" key="2">
    <source>
        <dbReference type="Proteomes" id="UP000775213"/>
    </source>
</evidence>
<keyword evidence="2" id="KW-1185">Reference proteome</keyword>
<dbReference type="Proteomes" id="UP000775213">
    <property type="component" value="Unassembled WGS sequence"/>
</dbReference>
<name>A0AAV7GCY2_DENCH</name>
<accession>A0AAV7GCY2</accession>
<reference evidence="1 2" key="1">
    <citation type="journal article" date="2021" name="Hortic Res">
        <title>Chromosome-scale assembly of the Dendrobium chrysotoxum genome enhances the understanding of orchid evolution.</title>
        <authorList>
            <person name="Zhang Y."/>
            <person name="Zhang G.Q."/>
            <person name="Zhang D."/>
            <person name="Liu X.D."/>
            <person name="Xu X.Y."/>
            <person name="Sun W.H."/>
            <person name="Yu X."/>
            <person name="Zhu X."/>
            <person name="Wang Z.W."/>
            <person name="Zhao X."/>
            <person name="Zhong W.Y."/>
            <person name="Chen H."/>
            <person name="Yin W.L."/>
            <person name="Huang T."/>
            <person name="Niu S.C."/>
            <person name="Liu Z.J."/>
        </authorList>
    </citation>
    <scope>NUCLEOTIDE SEQUENCE [LARGE SCALE GENOMIC DNA]</scope>
    <source>
        <strain evidence="1">Lindl</strain>
    </source>
</reference>
<comment type="caution">
    <text evidence="1">The sequence shown here is derived from an EMBL/GenBank/DDBJ whole genome shotgun (WGS) entry which is preliminary data.</text>
</comment>
<dbReference type="AlphaFoldDB" id="A0AAV7GCY2"/>
<proteinExistence type="predicted"/>
<gene>
    <name evidence="1" type="ORF">IEQ34_017976</name>
</gene>